<dbReference type="PROSITE" id="PS50002">
    <property type="entry name" value="SH3"/>
    <property type="match status" value="1"/>
</dbReference>
<evidence type="ECO:0000256" key="2">
    <source>
        <dbReference type="ARBA" id="ARBA00022443"/>
    </source>
</evidence>
<keyword evidence="3" id="KW-0964">Secreted</keyword>
<sequence>MALPRLMSGLGAGDTGDVLSRTWYLQQHHPPDRCQGHPAAACPPRAARGSAPLGEGRPLVPGKAQHCRRAPCRMNRHLLCPVGWLLRDLRKWLRAGTRNTAGPSCAPCVGSRSPGRLHFPTMANARLWARAALLGALLGLLQGGRPLGELAEKKLCADADCSHPISIAVALQDYAAPDCRFIPIQRGQVVYVFSKLRGRGRLFWGGSVQGDYYGEQPARLGFFPRSVVQESQNLRPGKVQVKTDQWDFSCQ</sequence>
<evidence type="ECO:0000256" key="8">
    <source>
        <dbReference type="SAM" id="MobiDB-lite"/>
    </source>
</evidence>
<evidence type="ECO:0000256" key="1">
    <source>
        <dbReference type="ARBA" id="ARBA00004613"/>
    </source>
</evidence>
<keyword evidence="11" id="KW-1185">Reference proteome</keyword>
<dbReference type="Pfam" id="PF07653">
    <property type="entry name" value="SH3_2"/>
    <property type="match status" value="1"/>
</dbReference>
<feature type="region of interest" description="Disordered" evidence="8">
    <location>
        <begin position="34"/>
        <end position="58"/>
    </location>
</feature>
<dbReference type="PANTHER" id="PTHR47312">
    <property type="entry name" value="MELANOMA-DERIVED GROWTH REGULATORY PROTEIN"/>
    <property type="match status" value="1"/>
</dbReference>
<name>A0A9D4B5P3_9SAUR</name>
<dbReference type="FunFam" id="2.30.30.40:FF:000175">
    <property type="entry name" value="Melanoma-derived growth regulatory protein"/>
    <property type="match status" value="1"/>
</dbReference>
<evidence type="ECO:0000256" key="4">
    <source>
        <dbReference type="ARBA" id="ARBA00022729"/>
    </source>
</evidence>
<comment type="subcellular location">
    <subcellularLocation>
        <location evidence="1">Secreted</location>
    </subcellularLocation>
</comment>
<dbReference type="InterPro" id="IPR043369">
    <property type="entry name" value="MIA"/>
</dbReference>
<comment type="similarity">
    <text evidence="6">Belongs to the MIA/OTOR family.</text>
</comment>
<evidence type="ECO:0000256" key="3">
    <source>
        <dbReference type="ARBA" id="ARBA00022525"/>
    </source>
</evidence>
<comment type="caution">
    <text evidence="10">The sequence shown here is derived from an EMBL/GenBank/DDBJ whole genome shotgun (WGS) entry which is preliminary data.</text>
</comment>
<keyword evidence="2 7" id="KW-0728">SH3 domain</keyword>
<evidence type="ECO:0000256" key="5">
    <source>
        <dbReference type="ARBA" id="ARBA00023157"/>
    </source>
</evidence>
<keyword evidence="5" id="KW-1015">Disulfide bond</keyword>
<evidence type="ECO:0000256" key="6">
    <source>
        <dbReference type="ARBA" id="ARBA00061486"/>
    </source>
</evidence>
<dbReference type="InterPro" id="IPR036028">
    <property type="entry name" value="SH3-like_dom_sf"/>
</dbReference>
<dbReference type="SMART" id="SM00326">
    <property type="entry name" value="SH3"/>
    <property type="match status" value="1"/>
</dbReference>
<evidence type="ECO:0000259" key="9">
    <source>
        <dbReference type="PROSITE" id="PS50002"/>
    </source>
</evidence>
<dbReference type="PANTHER" id="PTHR47312:SF1">
    <property type="entry name" value="MELANOMA-DERIVED GROWTH REGULATORY PROTEIN"/>
    <property type="match status" value="1"/>
</dbReference>
<accession>A0A9D4B5P3</accession>
<dbReference type="AlphaFoldDB" id="A0A9D4B5P3"/>
<dbReference type="EMBL" id="JAHDVG010000469">
    <property type="protein sequence ID" value="KAH1181245.1"/>
    <property type="molecule type" value="Genomic_DNA"/>
</dbReference>
<reference evidence="10" key="1">
    <citation type="submission" date="2021-09" db="EMBL/GenBank/DDBJ databases">
        <title>The genome of Mauremys mutica provides insights into the evolution of semi-aquatic lifestyle.</title>
        <authorList>
            <person name="Gong S."/>
            <person name="Gao Y."/>
        </authorList>
    </citation>
    <scope>NUCLEOTIDE SEQUENCE</scope>
    <source>
        <strain evidence="10">MM-2020</strain>
        <tissue evidence="10">Muscle</tissue>
    </source>
</reference>
<dbReference type="Proteomes" id="UP000827986">
    <property type="component" value="Unassembled WGS sequence"/>
</dbReference>
<evidence type="ECO:0000313" key="11">
    <source>
        <dbReference type="Proteomes" id="UP000827986"/>
    </source>
</evidence>
<evidence type="ECO:0000313" key="10">
    <source>
        <dbReference type="EMBL" id="KAH1181245.1"/>
    </source>
</evidence>
<dbReference type="InterPro" id="IPR001452">
    <property type="entry name" value="SH3_domain"/>
</dbReference>
<proteinExistence type="inferred from homology"/>
<organism evidence="10 11">
    <name type="scientific">Mauremys mutica</name>
    <name type="common">yellowpond turtle</name>
    <dbReference type="NCBI Taxonomy" id="74926"/>
    <lineage>
        <taxon>Eukaryota</taxon>
        <taxon>Metazoa</taxon>
        <taxon>Chordata</taxon>
        <taxon>Craniata</taxon>
        <taxon>Vertebrata</taxon>
        <taxon>Euteleostomi</taxon>
        <taxon>Archelosauria</taxon>
        <taxon>Testudinata</taxon>
        <taxon>Testudines</taxon>
        <taxon>Cryptodira</taxon>
        <taxon>Durocryptodira</taxon>
        <taxon>Testudinoidea</taxon>
        <taxon>Geoemydidae</taxon>
        <taxon>Geoemydinae</taxon>
        <taxon>Mauremys</taxon>
    </lineage>
</organism>
<dbReference type="GO" id="GO:0005576">
    <property type="term" value="C:extracellular region"/>
    <property type="evidence" value="ECO:0007669"/>
    <property type="project" value="UniProtKB-SubCell"/>
</dbReference>
<keyword evidence="4" id="KW-0732">Signal</keyword>
<feature type="compositionally biased region" description="Low complexity" evidence="8">
    <location>
        <begin position="38"/>
        <end position="52"/>
    </location>
</feature>
<dbReference type="GO" id="GO:0030198">
    <property type="term" value="P:extracellular matrix organization"/>
    <property type="evidence" value="ECO:0007669"/>
    <property type="project" value="TreeGrafter"/>
</dbReference>
<gene>
    <name evidence="10" type="ORF">KIL84_002179</name>
</gene>
<dbReference type="Gene3D" id="2.30.30.40">
    <property type="entry name" value="SH3 Domains"/>
    <property type="match status" value="1"/>
</dbReference>
<dbReference type="SUPFAM" id="SSF50044">
    <property type="entry name" value="SH3-domain"/>
    <property type="match status" value="1"/>
</dbReference>
<protein>
    <recommendedName>
        <fullName evidence="9">SH3 domain-containing protein</fullName>
    </recommendedName>
</protein>
<evidence type="ECO:0000256" key="7">
    <source>
        <dbReference type="PROSITE-ProRule" id="PRU00192"/>
    </source>
</evidence>
<feature type="domain" description="SH3" evidence="9">
    <location>
        <begin position="163"/>
        <end position="233"/>
    </location>
</feature>